<keyword evidence="2" id="KW-1185">Reference proteome</keyword>
<dbReference type="Proteomes" id="UP000284547">
    <property type="component" value="Unassembled WGS sequence"/>
</dbReference>
<sequence>MMRNLTSPRARWRSGNAMAAHDGLPAPVREWAAQAALPWSATSLRRLWTRALRESGCPQAALARLSAAERATLRREAAQVWGIDYPQQTSP</sequence>
<reference evidence="1 2" key="1">
    <citation type="submission" date="2018-08" db="EMBL/GenBank/DDBJ databases">
        <title>Flavobacterium tibetense sp. nov., isolated from a wetland YonghuCo on Tibetan Plateau.</title>
        <authorList>
            <person name="Phurbu D."/>
            <person name="Lu H."/>
            <person name="Xing P."/>
        </authorList>
    </citation>
    <scope>NUCLEOTIDE SEQUENCE [LARGE SCALE GENOMIC DNA]</scope>
    <source>
        <strain evidence="1 2">DJC</strain>
    </source>
</reference>
<dbReference type="EMBL" id="QWEY01000009">
    <property type="protein sequence ID" value="RGP36233.1"/>
    <property type="molecule type" value="Genomic_DNA"/>
</dbReference>
<proteinExistence type="predicted"/>
<protein>
    <submittedName>
        <fullName evidence="1">Uncharacterized protein</fullName>
    </submittedName>
</protein>
<accession>A0A411YZI5</accession>
<name>A0A411YZI5_9RHOB</name>
<dbReference type="InterPro" id="IPR045386">
    <property type="entry name" value="DUF6525"/>
</dbReference>
<dbReference type="AlphaFoldDB" id="A0A411YZI5"/>
<comment type="caution">
    <text evidence="1">The sequence shown here is derived from an EMBL/GenBank/DDBJ whole genome shotgun (WGS) entry which is preliminary data.</text>
</comment>
<dbReference type="Pfam" id="PF20135">
    <property type="entry name" value="DUF6525"/>
    <property type="match status" value="1"/>
</dbReference>
<gene>
    <name evidence="1" type="ORF">D1012_15705</name>
</gene>
<organism evidence="1 2">
    <name type="scientific">Pseudotabrizicola alkalilacus</name>
    <dbReference type="NCBI Taxonomy" id="2305252"/>
    <lineage>
        <taxon>Bacteria</taxon>
        <taxon>Pseudomonadati</taxon>
        <taxon>Pseudomonadota</taxon>
        <taxon>Alphaproteobacteria</taxon>
        <taxon>Rhodobacterales</taxon>
        <taxon>Paracoccaceae</taxon>
        <taxon>Pseudotabrizicola</taxon>
    </lineage>
</organism>
<dbReference type="OrthoDB" id="7658988at2"/>
<evidence type="ECO:0000313" key="2">
    <source>
        <dbReference type="Proteomes" id="UP000284547"/>
    </source>
</evidence>
<evidence type="ECO:0000313" key="1">
    <source>
        <dbReference type="EMBL" id="RGP36233.1"/>
    </source>
</evidence>